<dbReference type="InterPro" id="IPR011009">
    <property type="entry name" value="Kinase-like_dom_sf"/>
</dbReference>
<feature type="compositionally biased region" description="Polar residues" evidence="1">
    <location>
        <begin position="305"/>
        <end position="317"/>
    </location>
</feature>
<feature type="compositionally biased region" description="Low complexity" evidence="1">
    <location>
        <begin position="291"/>
        <end position="304"/>
    </location>
</feature>
<feature type="compositionally biased region" description="Acidic residues" evidence="1">
    <location>
        <begin position="324"/>
        <end position="338"/>
    </location>
</feature>
<evidence type="ECO:0008006" key="3">
    <source>
        <dbReference type="Google" id="ProtNLM"/>
    </source>
</evidence>
<name>A0A6C0HRM5_9ZZZZ</name>
<sequence>MDNTTLKIHYEKRKNSDLFKSLQKEDLTFLSELQNYIPIYKRFFLLNETNYNSLNLNHSWFLSNVKTCVADNKNLYNCTIQNLESGKTKKKQVFFKMAPLLDPFKYLIGKYNANDPTLFKLPKLTSEIGNVHPKLLDANNSAYVDGFFSFLSSSLIYNYEFVNGVDYYGSFLGIKKEFKLNIVDDLDYLCKSDFFNKYKNVKFQVEDYSFLYEEDKPDVKPPIKIEHNLSNKSTLSIKSIDNSMFEDIFSIEGQQPTHLTLDDLKENNIELLDITNCESFNAKEMRTTTIKSSSTCSSRTSHTSNGESSKGSSCNNCENVSGNNEDENEEEEDDDNWTDDNSNSKSSESCEEQQIFATIPEFPVQVICMENCEDTFDDLIMNEELTHGEWFSALFQIIMILITYQKAFSFTHNDLHTNNVMYNSTDAKYIYYCYKKTYYKVPTYGRVFKMIDFGRAIYKFDGKVFCSDSYQPGGDASTQYNTEPYFNDKKPRLEPNYSFDLCRLACSIFDYVIDDLDEINDLEKCEPIVKLIYEWCLDDNGINILYKNNGVERYPDFKLYKMIARCVHHHTPQAQLERDEFKVYATPKSNIPQNETVVNIDAIPNFSAETNQTNQTNQSV</sequence>
<dbReference type="Gene3D" id="1.10.510.10">
    <property type="entry name" value="Transferase(Phosphotransferase) domain 1"/>
    <property type="match status" value="1"/>
</dbReference>
<reference evidence="2" key="1">
    <citation type="journal article" date="2020" name="Nature">
        <title>Giant virus diversity and host interactions through global metagenomics.</title>
        <authorList>
            <person name="Schulz F."/>
            <person name="Roux S."/>
            <person name="Paez-Espino D."/>
            <person name="Jungbluth S."/>
            <person name="Walsh D.A."/>
            <person name="Denef V.J."/>
            <person name="McMahon K.D."/>
            <person name="Konstantinidis K.T."/>
            <person name="Eloe-Fadrosh E.A."/>
            <person name="Kyrpides N.C."/>
            <person name="Woyke T."/>
        </authorList>
    </citation>
    <scope>NUCLEOTIDE SEQUENCE</scope>
    <source>
        <strain evidence="2">GVMAG-M-3300023184-165</strain>
    </source>
</reference>
<evidence type="ECO:0000313" key="2">
    <source>
        <dbReference type="EMBL" id="QHT82775.1"/>
    </source>
</evidence>
<accession>A0A6C0HRM5</accession>
<organism evidence="2">
    <name type="scientific">viral metagenome</name>
    <dbReference type="NCBI Taxonomy" id="1070528"/>
    <lineage>
        <taxon>unclassified sequences</taxon>
        <taxon>metagenomes</taxon>
        <taxon>organismal metagenomes</taxon>
    </lineage>
</organism>
<feature type="region of interest" description="Disordered" evidence="1">
    <location>
        <begin position="291"/>
        <end position="350"/>
    </location>
</feature>
<evidence type="ECO:0000256" key="1">
    <source>
        <dbReference type="SAM" id="MobiDB-lite"/>
    </source>
</evidence>
<protein>
    <recommendedName>
        <fullName evidence="3">Protein kinase domain-containing protein</fullName>
    </recommendedName>
</protein>
<dbReference type="SUPFAM" id="SSF56112">
    <property type="entry name" value="Protein kinase-like (PK-like)"/>
    <property type="match status" value="1"/>
</dbReference>
<dbReference type="EMBL" id="MN740003">
    <property type="protein sequence ID" value="QHT82775.1"/>
    <property type="molecule type" value="Genomic_DNA"/>
</dbReference>
<dbReference type="AlphaFoldDB" id="A0A6C0HRM5"/>
<proteinExistence type="predicted"/>